<gene>
    <name evidence="2" type="ORF">ACFS25_21165</name>
</gene>
<evidence type="ECO:0000313" key="2">
    <source>
        <dbReference type="EMBL" id="MFD2936305.1"/>
    </source>
</evidence>
<dbReference type="Proteomes" id="UP001597512">
    <property type="component" value="Unassembled WGS sequence"/>
</dbReference>
<keyword evidence="1" id="KW-0732">Signal</keyword>
<evidence type="ECO:0000256" key="1">
    <source>
        <dbReference type="SAM" id="SignalP"/>
    </source>
</evidence>
<name>A0ABW6AQ02_9BACT</name>
<evidence type="ECO:0000313" key="3">
    <source>
        <dbReference type="Proteomes" id="UP001597512"/>
    </source>
</evidence>
<organism evidence="2 3">
    <name type="scientific">Spirosoma flavum</name>
    <dbReference type="NCBI Taxonomy" id="2048557"/>
    <lineage>
        <taxon>Bacteria</taxon>
        <taxon>Pseudomonadati</taxon>
        <taxon>Bacteroidota</taxon>
        <taxon>Cytophagia</taxon>
        <taxon>Cytophagales</taxon>
        <taxon>Cytophagaceae</taxon>
        <taxon>Spirosoma</taxon>
    </lineage>
</organism>
<protein>
    <submittedName>
        <fullName evidence="2">Uncharacterized protein</fullName>
    </submittedName>
</protein>
<dbReference type="RefSeq" id="WP_381504985.1">
    <property type="nucleotide sequence ID" value="NZ_JBHUOM010000023.1"/>
</dbReference>
<reference evidence="3" key="1">
    <citation type="journal article" date="2019" name="Int. J. Syst. Evol. Microbiol.">
        <title>The Global Catalogue of Microorganisms (GCM) 10K type strain sequencing project: providing services to taxonomists for standard genome sequencing and annotation.</title>
        <authorList>
            <consortium name="The Broad Institute Genomics Platform"/>
            <consortium name="The Broad Institute Genome Sequencing Center for Infectious Disease"/>
            <person name="Wu L."/>
            <person name="Ma J."/>
        </authorList>
    </citation>
    <scope>NUCLEOTIDE SEQUENCE [LARGE SCALE GENOMIC DNA]</scope>
    <source>
        <strain evidence="3">KCTC 52490</strain>
    </source>
</reference>
<sequence>MKAFLMFAAVVLALAQAIGQVVPLPDQTIYPGNPFALNIVITRVDSSATATSVLNYGTNGPPVEQPNQPIVSRSGRLVTISWSAAQTKSLPGGQRLWLEIKAGAVVKQGAFVTVSKFPIKVTQPGTFTVANPVAELSETGSTGKVFTLNNVPSTGFRVTHNKGTRLVQGVFFRDDTGQIDTLWRIQIVTDNAVDVFGPPGEVFPGRLLLLFPIQTISN</sequence>
<accession>A0ABW6AQ02</accession>
<keyword evidence="3" id="KW-1185">Reference proteome</keyword>
<feature type="chain" id="PRO_5045930315" evidence="1">
    <location>
        <begin position="18"/>
        <end position="218"/>
    </location>
</feature>
<comment type="caution">
    <text evidence="2">The sequence shown here is derived from an EMBL/GenBank/DDBJ whole genome shotgun (WGS) entry which is preliminary data.</text>
</comment>
<dbReference type="EMBL" id="JBHUOM010000023">
    <property type="protein sequence ID" value="MFD2936305.1"/>
    <property type="molecule type" value="Genomic_DNA"/>
</dbReference>
<proteinExistence type="predicted"/>
<feature type="signal peptide" evidence="1">
    <location>
        <begin position="1"/>
        <end position="17"/>
    </location>
</feature>